<evidence type="ECO:0008006" key="4">
    <source>
        <dbReference type="Google" id="ProtNLM"/>
    </source>
</evidence>
<evidence type="ECO:0000256" key="1">
    <source>
        <dbReference type="SAM" id="Phobius"/>
    </source>
</evidence>
<evidence type="ECO:0000313" key="2">
    <source>
        <dbReference type="EMBL" id="MEQ2242118.1"/>
    </source>
</evidence>
<proteinExistence type="predicted"/>
<keyword evidence="1" id="KW-0472">Membrane</keyword>
<keyword evidence="1" id="KW-1133">Transmembrane helix</keyword>
<keyword evidence="3" id="KW-1185">Reference proteome</keyword>
<dbReference type="PANTHER" id="PTHR31004">
    <property type="entry name" value="TRANSMEMBRANE PROTEIN 79"/>
    <property type="match status" value="1"/>
</dbReference>
<dbReference type="EMBL" id="JAHRIQ010063245">
    <property type="protein sequence ID" value="MEQ2242118.1"/>
    <property type="molecule type" value="Genomic_DNA"/>
</dbReference>
<keyword evidence="1" id="KW-0812">Transmembrane</keyword>
<organism evidence="2 3">
    <name type="scientific">Ilyodon furcidens</name>
    <name type="common">goldbreast splitfin</name>
    <dbReference type="NCBI Taxonomy" id="33524"/>
    <lineage>
        <taxon>Eukaryota</taxon>
        <taxon>Metazoa</taxon>
        <taxon>Chordata</taxon>
        <taxon>Craniata</taxon>
        <taxon>Vertebrata</taxon>
        <taxon>Euteleostomi</taxon>
        <taxon>Actinopterygii</taxon>
        <taxon>Neopterygii</taxon>
        <taxon>Teleostei</taxon>
        <taxon>Neoteleostei</taxon>
        <taxon>Acanthomorphata</taxon>
        <taxon>Ovalentaria</taxon>
        <taxon>Atherinomorphae</taxon>
        <taxon>Cyprinodontiformes</taxon>
        <taxon>Goodeidae</taxon>
        <taxon>Ilyodon</taxon>
    </lineage>
</organism>
<name>A0ABV0UAA4_9TELE</name>
<dbReference type="PROSITE" id="PS51257">
    <property type="entry name" value="PROKAR_LIPOPROTEIN"/>
    <property type="match status" value="1"/>
</dbReference>
<dbReference type="PANTHER" id="PTHR31004:SF3">
    <property type="entry name" value="TRANSMEMBRANE PROTEIN 79"/>
    <property type="match status" value="1"/>
</dbReference>
<comment type="caution">
    <text evidence="2">The sequence shown here is derived from an EMBL/GenBank/DDBJ whole genome shotgun (WGS) entry which is preliminary data.</text>
</comment>
<accession>A0ABV0UAA4</accession>
<evidence type="ECO:0000313" key="3">
    <source>
        <dbReference type="Proteomes" id="UP001482620"/>
    </source>
</evidence>
<feature type="transmembrane region" description="Helical" evidence="1">
    <location>
        <begin position="33"/>
        <end position="55"/>
    </location>
</feature>
<feature type="transmembrane region" description="Helical" evidence="1">
    <location>
        <begin position="67"/>
        <end position="86"/>
    </location>
</feature>
<dbReference type="Proteomes" id="UP001482620">
    <property type="component" value="Unassembled WGS sequence"/>
</dbReference>
<reference evidence="2 3" key="1">
    <citation type="submission" date="2021-06" db="EMBL/GenBank/DDBJ databases">
        <authorList>
            <person name="Palmer J.M."/>
        </authorList>
    </citation>
    <scope>NUCLEOTIDE SEQUENCE [LARGE SCALE GENOMIC DNA]</scope>
    <source>
        <strain evidence="3">if_2019</strain>
        <tissue evidence="2">Muscle</tissue>
    </source>
</reference>
<sequence length="163" mass="18142">MNRPSYQAMLMGAACQLCSGSLSLQESTPRRHILQQLFVTSSLEQLLLYVLNLVVMATLLPQEQLKLVPILVVMFIIGRLVFWLSLNTCSSWRGFGSGLTFFPLLAMITLNLFLMYNLNLKQPLFGSQDALYNQVTPSSWLGETSQSPSGTPDILPTDILDAQ</sequence>
<feature type="transmembrane region" description="Helical" evidence="1">
    <location>
        <begin position="98"/>
        <end position="118"/>
    </location>
</feature>
<gene>
    <name evidence="2" type="ORF">ILYODFUR_032550</name>
</gene>
<protein>
    <recommendedName>
        <fullName evidence="4">Transmembrane protein 79</fullName>
    </recommendedName>
</protein>